<gene>
    <name evidence="2" type="ORF">AVDCRST_MAG25-1330</name>
</gene>
<feature type="compositionally biased region" description="Basic residues" evidence="1">
    <location>
        <begin position="29"/>
        <end position="44"/>
    </location>
</feature>
<evidence type="ECO:0000256" key="1">
    <source>
        <dbReference type="SAM" id="MobiDB-lite"/>
    </source>
</evidence>
<feature type="non-terminal residue" evidence="2">
    <location>
        <position position="1"/>
    </location>
</feature>
<feature type="non-terminal residue" evidence="2">
    <location>
        <position position="97"/>
    </location>
</feature>
<dbReference type="AlphaFoldDB" id="A0A6J4R559"/>
<accession>A0A6J4R559</accession>
<organism evidence="2">
    <name type="scientific">uncultured Rubrobacteraceae bacterium</name>
    <dbReference type="NCBI Taxonomy" id="349277"/>
    <lineage>
        <taxon>Bacteria</taxon>
        <taxon>Bacillati</taxon>
        <taxon>Actinomycetota</taxon>
        <taxon>Rubrobacteria</taxon>
        <taxon>Rubrobacterales</taxon>
        <taxon>Rubrobacteraceae</taxon>
        <taxon>environmental samples</taxon>
    </lineage>
</organism>
<dbReference type="EMBL" id="CADCVI010000081">
    <property type="protein sequence ID" value="CAA9464436.1"/>
    <property type="molecule type" value="Genomic_DNA"/>
</dbReference>
<evidence type="ECO:0000313" key="2">
    <source>
        <dbReference type="EMBL" id="CAA9464436.1"/>
    </source>
</evidence>
<protein>
    <submittedName>
        <fullName evidence="2">Uncharacterized protein</fullName>
    </submittedName>
</protein>
<sequence length="97" mass="10386">EGLCRVSADRRGRGGGGRGYVRPASPGGGHHRGAGIGRRRHRPGHQAQGGRGGAERERGVLQGPLRRRASSHIPPRQGPQVRGCQPPRLRVLRLRSG</sequence>
<proteinExistence type="predicted"/>
<reference evidence="2" key="1">
    <citation type="submission" date="2020-02" db="EMBL/GenBank/DDBJ databases">
        <authorList>
            <person name="Meier V. D."/>
        </authorList>
    </citation>
    <scope>NUCLEOTIDE SEQUENCE</scope>
    <source>
        <strain evidence="2">AVDCRST_MAG25</strain>
    </source>
</reference>
<name>A0A6J4R559_9ACTN</name>
<feature type="region of interest" description="Disordered" evidence="1">
    <location>
        <begin position="1"/>
        <end position="97"/>
    </location>
</feature>